<evidence type="ECO:0000256" key="2">
    <source>
        <dbReference type="ARBA" id="ARBA00004817"/>
    </source>
</evidence>
<name>A0ABR4NY62_9SACH</name>
<dbReference type="PANTHER" id="PTHR21145:SF12">
    <property type="entry name" value="CHORISMATE MUTASE"/>
    <property type="match status" value="1"/>
</dbReference>
<evidence type="ECO:0000256" key="6">
    <source>
        <dbReference type="ARBA" id="ARBA00022498"/>
    </source>
</evidence>
<dbReference type="InterPro" id="IPR002701">
    <property type="entry name" value="CM_II_prokaryot"/>
</dbReference>
<evidence type="ECO:0000256" key="3">
    <source>
        <dbReference type="ARBA" id="ARBA00012404"/>
    </source>
</evidence>
<comment type="subcellular location">
    <subcellularLocation>
        <location evidence="1">Cytoplasm</location>
    </subcellularLocation>
</comment>
<proteinExistence type="predicted"/>
<keyword evidence="10 12" id="KW-0413">Isomerase</keyword>
<dbReference type="EMBL" id="JBEVYD010000004">
    <property type="protein sequence ID" value="KAL3233794.1"/>
    <property type="molecule type" value="Genomic_DNA"/>
</dbReference>
<keyword evidence="9" id="KW-0584">Phenylalanine biosynthesis</keyword>
<keyword evidence="15" id="KW-1185">Reference proteome</keyword>
<evidence type="ECO:0000259" key="13">
    <source>
        <dbReference type="Pfam" id="PF01817"/>
    </source>
</evidence>
<dbReference type="PROSITE" id="PS51169">
    <property type="entry name" value="CHORISMATE_MUT_3"/>
    <property type="match status" value="1"/>
</dbReference>
<evidence type="ECO:0000256" key="4">
    <source>
        <dbReference type="ARBA" id="ARBA00020296"/>
    </source>
</evidence>
<dbReference type="EC" id="5.4.99.5" evidence="3 12"/>
<dbReference type="Gene3D" id="1.10.590.10">
    <property type="entry name" value="Chorismate mutase, AroQ class superfamily, eukaryotic"/>
    <property type="match status" value="1"/>
</dbReference>
<dbReference type="Pfam" id="PF01817">
    <property type="entry name" value="CM_2"/>
    <property type="match status" value="1"/>
</dbReference>
<evidence type="ECO:0000256" key="12">
    <source>
        <dbReference type="PIRNR" id="PIRNR017318"/>
    </source>
</evidence>
<organism evidence="14 15">
    <name type="scientific">Nakaseomyces bracarensis</name>
    <dbReference type="NCBI Taxonomy" id="273131"/>
    <lineage>
        <taxon>Eukaryota</taxon>
        <taxon>Fungi</taxon>
        <taxon>Dikarya</taxon>
        <taxon>Ascomycota</taxon>
        <taxon>Saccharomycotina</taxon>
        <taxon>Saccharomycetes</taxon>
        <taxon>Saccharomycetales</taxon>
        <taxon>Saccharomycetaceae</taxon>
        <taxon>Nakaseomyces</taxon>
    </lineage>
</organism>
<dbReference type="InterPro" id="IPR037039">
    <property type="entry name" value="CM_AroQ_sf_eucaryotic"/>
</dbReference>
<keyword evidence="7 12" id="KW-0028">Amino-acid biosynthesis</keyword>
<keyword evidence="6" id="KW-0827">Tyrosine biosynthesis</keyword>
<comment type="catalytic activity">
    <reaction evidence="11">
        <text>chorismate = prephenate</text>
        <dbReference type="Rhea" id="RHEA:13897"/>
        <dbReference type="ChEBI" id="CHEBI:29748"/>
        <dbReference type="ChEBI" id="CHEBI:29934"/>
        <dbReference type="EC" id="5.4.99.5"/>
    </reaction>
    <physiologicalReaction direction="left-to-right" evidence="11">
        <dbReference type="Rhea" id="RHEA:13898"/>
    </physiologicalReaction>
</comment>
<comment type="pathway">
    <text evidence="2">Metabolic intermediate biosynthesis; prephenate biosynthesis; prephenate from chorismate: step 1/1.</text>
</comment>
<accession>A0ABR4NY62</accession>
<sequence length="260" mass="29939">MDFTKADTVLNLQNIRDELVKMEDSIIFKFIERSHFPTCAPVYISNNPDLPIPDFKGSFLDWALLQLEIAHSQLRRFESPDETPFFPNDIKKPILPSIKYPTILHEKASKAVNYNNKIKSIYIKEIIPLISSSDGDSMENYGSVATRDIECLQSLSRRIHFGKFVAEAKFQSDVDMYTKLIKEKDIDGIMANITNSGVEQKILERLIKKADVYGVDPTVPTDSTDKVRRITPEYLVKIYKEFVIPITKEVEVDYLLRRLD</sequence>
<reference evidence="14 15" key="1">
    <citation type="submission" date="2024-05" db="EMBL/GenBank/DDBJ databases">
        <title>Long read based assembly of the Candida bracarensis genome reveals expanded adhesin content.</title>
        <authorList>
            <person name="Marcet-Houben M."/>
            <person name="Ksiezopolska E."/>
            <person name="Gabaldon T."/>
        </authorList>
    </citation>
    <scope>NUCLEOTIDE SEQUENCE [LARGE SCALE GENOMIC DNA]</scope>
    <source>
        <strain evidence="14 15">CBM6</strain>
    </source>
</reference>
<keyword evidence="5" id="KW-0963">Cytoplasm</keyword>
<evidence type="ECO:0000256" key="9">
    <source>
        <dbReference type="ARBA" id="ARBA00023222"/>
    </source>
</evidence>
<protein>
    <recommendedName>
        <fullName evidence="4 12">Chorismate mutase</fullName>
        <ecNumber evidence="3 12">5.4.99.5</ecNumber>
    </recommendedName>
</protein>
<evidence type="ECO:0000313" key="14">
    <source>
        <dbReference type="EMBL" id="KAL3233794.1"/>
    </source>
</evidence>
<feature type="domain" description="Chorismate mutase" evidence="13">
    <location>
        <begin position="141"/>
        <end position="251"/>
    </location>
</feature>
<evidence type="ECO:0000256" key="1">
    <source>
        <dbReference type="ARBA" id="ARBA00004496"/>
    </source>
</evidence>
<comment type="caution">
    <text evidence="14">The sequence shown here is derived from an EMBL/GenBank/DDBJ whole genome shotgun (WGS) entry which is preliminary data.</text>
</comment>
<evidence type="ECO:0000313" key="15">
    <source>
        <dbReference type="Proteomes" id="UP001623330"/>
    </source>
</evidence>
<dbReference type="PIRSF" id="PIRSF017318">
    <property type="entry name" value="Chor_mut_AroQ_eu"/>
    <property type="match status" value="1"/>
</dbReference>
<evidence type="ECO:0000256" key="7">
    <source>
        <dbReference type="ARBA" id="ARBA00022605"/>
    </source>
</evidence>
<dbReference type="InterPro" id="IPR036263">
    <property type="entry name" value="Chorismate_II_sf"/>
</dbReference>
<dbReference type="SUPFAM" id="SSF48600">
    <property type="entry name" value="Chorismate mutase II"/>
    <property type="match status" value="1"/>
</dbReference>
<dbReference type="Proteomes" id="UP001623330">
    <property type="component" value="Unassembled WGS sequence"/>
</dbReference>
<keyword evidence="8 12" id="KW-0057">Aromatic amino acid biosynthesis</keyword>
<evidence type="ECO:0000256" key="5">
    <source>
        <dbReference type="ARBA" id="ARBA00022490"/>
    </source>
</evidence>
<evidence type="ECO:0000256" key="11">
    <source>
        <dbReference type="ARBA" id="ARBA00023979"/>
    </source>
</evidence>
<gene>
    <name evidence="14" type="ORF">RNJ44_03834</name>
</gene>
<dbReference type="PANTHER" id="PTHR21145">
    <property type="entry name" value="CHORISMATE MUTASE"/>
    <property type="match status" value="1"/>
</dbReference>
<evidence type="ECO:0000256" key="8">
    <source>
        <dbReference type="ARBA" id="ARBA00023141"/>
    </source>
</evidence>
<dbReference type="NCBIfam" id="TIGR01802">
    <property type="entry name" value="CM_pl-yst"/>
    <property type="match status" value="1"/>
</dbReference>
<evidence type="ECO:0000256" key="10">
    <source>
        <dbReference type="ARBA" id="ARBA00023235"/>
    </source>
</evidence>
<dbReference type="InterPro" id="IPR008238">
    <property type="entry name" value="Chorismate_mutase_AroQ_euk"/>
</dbReference>